<dbReference type="RefSeq" id="WP_112085344.1">
    <property type="nucleotide sequence ID" value="NZ_QLSV01000004.1"/>
</dbReference>
<dbReference type="AlphaFoldDB" id="A0A328WWT8"/>
<name>A0A328WWT8_9FLAO</name>
<dbReference type="EMBL" id="QLSV01000004">
    <property type="protein sequence ID" value="RAR48877.1"/>
    <property type="molecule type" value="Genomic_DNA"/>
</dbReference>
<gene>
    <name evidence="1" type="ORF">B0I10_10412</name>
</gene>
<evidence type="ECO:0000313" key="1">
    <source>
        <dbReference type="EMBL" id="RAR48877.1"/>
    </source>
</evidence>
<proteinExistence type="predicted"/>
<organism evidence="1 2">
    <name type="scientific">Flavobacterium lacus</name>
    <dbReference type="NCBI Taxonomy" id="1353778"/>
    <lineage>
        <taxon>Bacteria</taxon>
        <taxon>Pseudomonadati</taxon>
        <taxon>Bacteroidota</taxon>
        <taxon>Flavobacteriia</taxon>
        <taxon>Flavobacteriales</taxon>
        <taxon>Flavobacteriaceae</taxon>
        <taxon>Flavobacterium</taxon>
    </lineage>
</organism>
<evidence type="ECO:0000313" key="2">
    <source>
        <dbReference type="Proteomes" id="UP000249518"/>
    </source>
</evidence>
<reference evidence="1 2" key="1">
    <citation type="submission" date="2018-06" db="EMBL/GenBank/DDBJ databases">
        <title>Genomic Encyclopedia of Type Strains, Phase III (KMG-III): the genomes of soil and plant-associated and newly described type strains.</title>
        <authorList>
            <person name="Whitman W."/>
        </authorList>
    </citation>
    <scope>NUCLEOTIDE SEQUENCE [LARGE SCALE GENOMIC DNA]</scope>
    <source>
        <strain evidence="1 2">CGMCC 1.12504</strain>
    </source>
</reference>
<sequence>MISNKSFANNPNAAEVLFDLLRERVFLKTELDIVYSDLVNWERSNLLSIGGDSDKGDWKKLNYIEYTWVKIIQQLRQYGFNYDEILTYKTELFKQIAAEQIIEASKIDGQNISQQLGSEALEKLNAISDSDYDENLNIGISIFETIMAKAIISAEKWSILFCKEMPGFCRPISKEVFRGFDLIDKSGILIELLSKTFLSVSLSDIISKFLVDGETSFEERTISILTKNEHKLLKQIRKGYNDIKSVKIRFKNNQMDMIEVTSIKKVKLESRLLEHIKKGDYQTISIDTVDGKIVNFENTQKLKL</sequence>
<dbReference type="OrthoDB" id="1324243at2"/>
<keyword evidence="2" id="KW-1185">Reference proteome</keyword>
<protein>
    <submittedName>
        <fullName evidence="1">Uncharacterized protein</fullName>
    </submittedName>
</protein>
<dbReference type="Proteomes" id="UP000249518">
    <property type="component" value="Unassembled WGS sequence"/>
</dbReference>
<accession>A0A328WWT8</accession>
<comment type="caution">
    <text evidence="1">The sequence shown here is derived from an EMBL/GenBank/DDBJ whole genome shotgun (WGS) entry which is preliminary data.</text>
</comment>